<dbReference type="HAMAP" id="MF_00183">
    <property type="entry name" value="DXP_reductoisom"/>
    <property type="match status" value="1"/>
</dbReference>
<evidence type="ECO:0000259" key="13">
    <source>
        <dbReference type="Pfam" id="PF08436"/>
    </source>
</evidence>
<evidence type="ECO:0000256" key="11">
    <source>
        <dbReference type="ARBA" id="ARBA00048543"/>
    </source>
</evidence>
<dbReference type="EC" id="1.1.1.267" evidence="5"/>
<evidence type="ECO:0000256" key="3">
    <source>
        <dbReference type="ARBA" id="ARBA00005094"/>
    </source>
</evidence>
<comment type="pathway">
    <text evidence="3">Isoprenoid biosynthesis; isopentenyl diphosphate biosynthesis via DXP pathway; isopentenyl diphosphate from 1-deoxy-D-xylulose 5-phosphate: step 1/6.</text>
</comment>
<dbReference type="InterPro" id="IPR036291">
    <property type="entry name" value="NAD(P)-bd_dom_sf"/>
</dbReference>
<accession>A0A6J6GMN2</accession>
<dbReference type="Pfam" id="PF02670">
    <property type="entry name" value="DXP_reductoisom"/>
    <property type="match status" value="1"/>
</dbReference>
<evidence type="ECO:0000256" key="9">
    <source>
        <dbReference type="ARBA" id="ARBA00023211"/>
    </source>
</evidence>
<dbReference type="SUPFAM" id="SSF51735">
    <property type="entry name" value="NAD(P)-binding Rossmann-fold domains"/>
    <property type="match status" value="1"/>
</dbReference>
<evidence type="ECO:0000256" key="4">
    <source>
        <dbReference type="ARBA" id="ARBA00006825"/>
    </source>
</evidence>
<evidence type="ECO:0000256" key="6">
    <source>
        <dbReference type="ARBA" id="ARBA00022723"/>
    </source>
</evidence>
<comment type="cofactor">
    <cofactor evidence="2">
        <name>Mg(2+)</name>
        <dbReference type="ChEBI" id="CHEBI:18420"/>
    </cofactor>
</comment>
<dbReference type="InterPro" id="IPR013644">
    <property type="entry name" value="DXP_reductoisomerase_C"/>
</dbReference>
<evidence type="ECO:0000259" key="12">
    <source>
        <dbReference type="Pfam" id="PF02670"/>
    </source>
</evidence>
<keyword evidence="6" id="KW-0479">Metal-binding</keyword>
<protein>
    <recommendedName>
        <fullName evidence="5">1-deoxy-D-xylulose-5-phosphate reductoisomerase</fullName>
        <ecNumber evidence="5">1.1.1.267</ecNumber>
    </recommendedName>
</protein>
<dbReference type="SUPFAM" id="SSF69055">
    <property type="entry name" value="1-deoxy-D-xylulose-5-phosphate reductoisomerase, C-terminal domain"/>
    <property type="match status" value="1"/>
</dbReference>
<dbReference type="EMBL" id="CAEZUG010000112">
    <property type="protein sequence ID" value="CAB4602476.1"/>
    <property type="molecule type" value="Genomic_DNA"/>
</dbReference>
<keyword evidence="10" id="KW-0414">Isoprene biosynthesis</keyword>
<reference evidence="15" key="1">
    <citation type="submission" date="2020-05" db="EMBL/GenBank/DDBJ databases">
        <authorList>
            <person name="Chiriac C."/>
            <person name="Salcher M."/>
            <person name="Ghai R."/>
            <person name="Kavagutti S V."/>
        </authorList>
    </citation>
    <scope>NUCLEOTIDE SEQUENCE</scope>
</reference>
<feature type="domain" description="1-deoxy-D-xylulose 5-phosphate reductoisomerase N-terminal" evidence="12">
    <location>
        <begin position="4"/>
        <end position="126"/>
    </location>
</feature>
<dbReference type="InterPro" id="IPR036169">
    <property type="entry name" value="DXPR_C_sf"/>
</dbReference>
<evidence type="ECO:0000256" key="10">
    <source>
        <dbReference type="ARBA" id="ARBA00023229"/>
    </source>
</evidence>
<dbReference type="InterPro" id="IPR026877">
    <property type="entry name" value="DXPR_C"/>
</dbReference>
<evidence type="ECO:0000256" key="7">
    <source>
        <dbReference type="ARBA" id="ARBA00022857"/>
    </source>
</evidence>
<dbReference type="Pfam" id="PF13288">
    <property type="entry name" value="DXPR_C"/>
    <property type="match status" value="1"/>
</dbReference>
<dbReference type="Gene3D" id="3.40.50.720">
    <property type="entry name" value="NAD(P)-binding Rossmann-like Domain"/>
    <property type="match status" value="1"/>
</dbReference>
<dbReference type="FunFam" id="3.40.50.720:FF:000045">
    <property type="entry name" value="1-deoxy-D-xylulose 5-phosphate reductoisomerase"/>
    <property type="match status" value="1"/>
</dbReference>
<gene>
    <name evidence="15" type="ORF">UFOPK1795_01283</name>
</gene>
<dbReference type="PANTHER" id="PTHR30525:SF0">
    <property type="entry name" value="1-DEOXY-D-XYLULOSE 5-PHOSPHATE REDUCTOISOMERASE, CHLOROPLASTIC"/>
    <property type="match status" value="1"/>
</dbReference>
<evidence type="ECO:0000256" key="8">
    <source>
        <dbReference type="ARBA" id="ARBA00023002"/>
    </source>
</evidence>
<dbReference type="GO" id="GO:0051484">
    <property type="term" value="P:isopentenyl diphosphate biosynthetic process, methylerythritol 4-phosphate pathway involved in terpenoid biosynthetic process"/>
    <property type="evidence" value="ECO:0007669"/>
    <property type="project" value="TreeGrafter"/>
</dbReference>
<dbReference type="Gene3D" id="1.10.1740.10">
    <property type="match status" value="1"/>
</dbReference>
<comment type="catalytic activity">
    <reaction evidence="11">
        <text>2-C-methyl-D-erythritol 4-phosphate + NADP(+) = 1-deoxy-D-xylulose 5-phosphate + NADPH + H(+)</text>
        <dbReference type="Rhea" id="RHEA:13717"/>
        <dbReference type="ChEBI" id="CHEBI:15378"/>
        <dbReference type="ChEBI" id="CHEBI:57783"/>
        <dbReference type="ChEBI" id="CHEBI:57792"/>
        <dbReference type="ChEBI" id="CHEBI:58262"/>
        <dbReference type="ChEBI" id="CHEBI:58349"/>
        <dbReference type="EC" id="1.1.1.267"/>
    </reaction>
    <physiologicalReaction direction="right-to-left" evidence="11">
        <dbReference type="Rhea" id="RHEA:13719"/>
    </physiologicalReaction>
</comment>
<name>A0A6J6GMN2_9ZZZZ</name>
<dbReference type="GO" id="GO:0070402">
    <property type="term" value="F:NADPH binding"/>
    <property type="evidence" value="ECO:0007669"/>
    <property type="project" value="InterPro"/>
</dbReference>
<dbReference type="GO" id="GO:0030604">
    <property type="term" value="F:1-deoxy-D-xylulose-5-phosphate reductoisomerase activity"/>
    <property type="evidence" value="ECO:0007669"/>
    <property type="project" value="UniProtKB-EC"/>
</dbReference>
<dbReference type="UniPathway" id="UPA00056">
    <property type="reaction ID" value="UER00092"/>
</dbReference>
<organism evidence="15">
    <name type="scientific">freshwater metagenome</name>
    <dbReference type="NCBI Taxonomy" id="449393"/>
    <lineage>
        <taxon>unclassified sequences</taxon>
        <taxon>metagenomes</taxon>
        <taxon>ecological metagenomes</taxon>
    </lineage>
</organism>
<evidence type="ECO:0000256" key="2">
    <source>
        <dbReference type="ARBA" id="ARBA00001946"/>
    </source>
</evidence>
<evidence type="ECO:0000313" key="15">
    <source>
        <dbReference type="EMBL" id="CAB4602476.1"/>
    </source>
</evidence>
<keyword evidence="7" id="KW-0521">NADP</keyword>
<dbReference type="GO" id="GO:0030145">
    <property type="term" value="F:manganese ion binding"/>
    <property type="evidence" value="ECO:0007669"/>
    <property type="project" value="TreeGrafter"/>
</dbReference>
<dbReference type="InterPro" id="IPR013512">
    <property type="entry name" value="DXP_reductoisomerase_N"/>
</dbReference>
<dbReference type="NCBIfam" id="TIGR00243">
    <property type="entry name" value="Dxr"/>
    <property type="match status" value="1"/>
</dbReference>
<dbReference type="PIRSF" id="PIRSF006205">
    <property type="entry name" value="Dxp_reductismrs"/>
    <property type="match status" value="1"/>
</dbReference>
<comment type="similarity">
    <text evidence="4">Belongs to the DXR family.</text>
</comment>
<evidence type="ECO:0000259" key="14">
    <source>
        <dbReference type="Pfam" id="PF13288"/>
    </source>
</evidence>
<evidence type="ECO:0000256" key="1">
    <source>
        <dbReference type="ARBA" id="ARBA00001936"/>
    </source>
</evidence>
<dbReference type="AlphaFoldDB" id="A0A6J6GMN2"/>
<keyword evidence="8" id="KW-0560">Oxidoreductase</keyword>
<comment type="cofactor">
    <cofactor evidence="1">
        <name>Mn(2+)</name>
        <dbReference type="ChEBI" id="CHEBI:29035"/>
    </cofactor>
</comment>
<dbReference type="Pfam" id="PF08436">
    <property type="entry name" value="DXP_redisom_C"/>
    <property type="match status" value="1"/>
</dbReference>
<feature type="domain" description="DXP reductoisomerase C-terminal" evidence="14">
    <location>
        <begin position="252"/>
        <end position="370"/>
    </location>
</feature>
<dbReference type="InterPro" id="IPR003821">
    <property type="entry name" value="DXP_reductoisomerase"/>
</dbReference>
<feature type="domain" description="1-deoxy-D-xylulose 5-phosphate reductoisomerase C-terminal" evidence="13">
    <location>
        <begin position="138"/>
        <end position="219"/>
    </location>
</feature>
<keyword evidence="9" id="KW-0464">Manganese</keyword>
<evidence type="ECO:0000256" key="5">
    <source>
        <dbReference type="ARBA" id="ARBA00012366"/>
    </source>
</evidence>
<dbReference type="PANTHER" id="PTHR30525">
    <property type="entry name" value="1-DEOXY-D-XYLULOSE 5-PHOSPHATE REDUCTOISOMERASE"/>
    <property type="match status" value="1"/>
</dbReference>
<dbReference type="SUPFAM" id="SSF55347">
    <property type="entry name" value="Glyceraldehyde-3-phosphate dehydrogenase-like, C-terminal domain"/>
    <property type="match status" value="1"/>
</dbReference>
<proteinExistence type="inferred from homology"/>
<sequence length="381" mass="40336">MREVVILGSTGSIGRQALEIIASNPEKFRVIALTSAGTNPALVIEQAKAFNVAFVGVVNNADVVRHGLPGVKVIGGAFASTEIASIECDVVLNGITGSIGLGPTLAALDAGNTLALANKESLVAAGELVMSKARPNQIIPVDSEHSAIWQCAQSGKKEEIAQLILTASGGPFVDRDDLSDIRVVDALKHPTWNMGAVVTINSATLVNKGLEIIEAHHLFSMPYSSIEAVIHRQSVVHSMVEFKDGSTIAQASPPNMKGAIAYALNYPHRLSHATPAIDWNIKHNWSFEPIDTNRFPAIALARYCGEFGGAMPAIFNAANEVAVEAFIAEKISFTSILPLVKEVVEASQGSATSSLRDLADVSAIEDNARAQAHEQLVRLAP</sequence>